<evidence type="ECO:0000256" key="1">
    <source>
        <dbReference type="SAM" id="Phobius"/>
    </source>
</evidence>
<name>A0A813EY34_POLGL</name>
<feature type="transmembrane region" description="Helical" evidence="1">
    <location>
        <begin position="177"/>
        <end position="197"/>
    </location>
</feature>
<accession>A0A813EY34</accession>
<proteinExistence type="predicted"/>
<dbReference type="AlphaFoldDB" id="A0A813EY34"/>
<dbReference type="Proteomes" id="UP000654075">
    <property type="component" value="Unassembled WGS sequence"/>
</dbReference>
<keyword evidence="1" id="KW-1133">Transmembrane helix</keyword>
<feature type="transmembrane region" description="Helical" evidence="1">
    <location>
        <begin position="29"/>
        <end position="49"/>
    </location>
</feature>
<dbReference type="OrthoDB" id="10281130at2759"/>
<sequence length="207" mass="22928">MEDGLREQGFMALQCQDNLSDVWVWTRGLPSFTVKLWLIALWVGFLLLATKCADFVASRLGLLDIAWLRAPAWRLPVLLLWRFVHGHLPSMPYDLNEALVGFACSSFCIGSFGESVSNYLYLHLAVTWPAASNWDRTTRNWIFLVACMGSALIGIFLKGVTADRRGEGMCSHSGPEYYVWLTSLLTTAGLCVASAWAPAGHGKVIPT</sequence>
<reference evidence="2" key="1">
    <citation type="submission" date="2021-02" db="EMBL/GenBank/DDBJ databases">
        <authorList>
            <person name="Dougan E. K."/>
            <person name="Rhodes N."/>
            <person name="Thang M."/>
            <person name="Chan C."/>
        </authorList>
    </citation>
    <scope>NUCLEOTIDE SEQUENCE</scope>
</reference>
<evidence type="ECO:0000313" key="3">
    <source>
        <dbReference type="Proteomes" id="UP000654075"/>
    </source>
</evidence>
<feature type="transmembrane region" description="Helical" evidence="1">
    <location>
        <begin position="141"/>
        <end position="157"/>
    </location>
</feature>
<evidence type="ECO:0000313" key="2">
    <source>
        <dbReference type="EMBL" id="CAE8603138.1"/>
    </source>
</evidence>
<keyword evidence="1" id="KW-0812">Transmembrane</keyword>
<keyword evidence="3" id="KW-1185">Reference proteome</keyword>
<gene>
    <name evidence="2" type="ORF">PGLA1383_LOCUS21356</name>
</gene>
<protein>
    <submittedName>
        <fullName evidence="2">Uncharacterized protein</fullName>
    </submittedName>
</protein>
<comment type="caution">
    <text evidence="2">The sequence shown here is derived from an EMBL/GenBank/DDBJ whole genome shotgun (WGS) entry which is preliminary data.</text>
</comment>
<keyword evidence="1" id="KW-0472">Membrane</keyword>
<dbReference type="EMBL" id="CAJNNV010015073">
    <property type="protein sequence ID" value="CAE8603138.1"/>
    <property type="molecule type" value="Genomic_DNA"/>
</dbReference>
<organism evidence="2 3">
    <name type="scientific">Polarella glacialis</name>
    <name type="common">Dinoflagellate</name>
    <dbReference type="NCBI Taxonomy" id="89957"/>
    <lineage>
        <taxon>Eukaryota</taxon>
        <taxon>Sar</taxon>
        <taxon>Alveolata</taxon>
        <taxon>Dinophyceae</taxon>
        <taxon>Suessiales</taxon>
        <taxon>Suessiaceae</taxon>
        <taxon>Polarella</taxon>
    </lineage>
</organism>